<comment type="caution">
    <text evidence="1">The sequence shown here is derived from an EMBL/GenBank/DDBJ whole genome shotgun (WGS) entry which is preliminary data.</text>
</comment>
<organism evidence="1 2">
    <name type="scientific">Microseira wollei NIES-4236</name>
    <dbReference type="NCBI Taxonomy" id="2530354"/>
    <lineage>
        <taxon>Bacteria</taxon>
        <taxon>Bacillati</taxon>
        <taxon>Cyanobacteriota</taxon>
        <taxon>Cyanophyceae</taxon>
        <taxon>Oscillatoriophycideae</taxon>
        <taxon>Aerosakkonematales</taxon>
        <taxon>Aerosakkonemataceae</taxon>
        <taxon>Microseira</taxon>
    </lineage>
</organism>
<dbReference type="AlphaFoldDB" id="A0AAV3XNR4"/>
<gene>
    <name evidence="1" type="ORF">MiSe_87940</name>
</gene>
<reference evidence="1" key="1">
    <citation type="submission" date="2019-10" db="EMBL/GenBank/DDBJ databases">
        <title>Draft genome sequece of Microseira wollei NIES-4236.</title>
        <authorList>
            <person name="Yamaguchi H."/>
            <person name="Suzuki S."/>
            <person name="Kawachi M."/>
        </authorList>
    </citation>
    <scope>NUCLEOTIDE SEQUENCE</scope>
    <source>
        <strain evidence="1">NIES-4236</strain>
    </source>
</reference>
<keyword evidence="2" id="KW-1185">Reference proteome</keyword>
<evidence type="ECO:0000313" key="1">
    <source>
        <dbReference type="EMBL" id="GET43968.1"/>
    </source>
</evidence>
<dbReference type="InterPro" id="IPR011990">
    <property type="entry name" value="TPR-like_helical_dom_sf"/>
</dbReference>
<proteinExistence type="predicted"/>
<dbReference type="EMBL" id="BLAY01000275">
    <property type="protein sequence ID" value="GET43968.1"/>
    <property type="molecule type" value="Genomic_DNA"/>
</dbReference>
<accession>A0AAV3XNR4</accession>
<protein>
    <submittedName>
        <fullName evidence="1">Uncharacterized protein</fullName>
    </submittedName>
</protein>
<sequence>MLTTIWAVRPENRISWTKQSLPCEKRSNSTPTKPMLTTTWALRWHSKGNCTKRELALCPWHIAAFQKALQINPNFVEAQNNLREVQQMRSQQRN</sequence>
<dbReference type="Proteomes" id="UP001050975">
    <property type="component" value="Unassembled WGS sequence"/>
</dbReference>
<name>A0AAV3XNR4_9CYAN</name>
<dbReference type="Gene3D" id="1.25.40.10">
    <property type="entry name" value="Tetratricopeptide repeat domain"/>
    <property type="match status" value="1"/>
</dbReference>
<evidence type="ECO:0000313" key="2">
    <source>
        <dbReference type="Proteomes" id="UP001050975"/>
    </source>
</evidence>